<reference evidence="3 4" key="1">
    <citation type="submission" date="2023-10" db="EMBL/GenBank/DDBJ databases">
        <title>Chromosome-scale genome assembly provides insights into flower coloration mechanisms of Canna indica.</title>
        <authorList>
            <person name="Li C."/>
        </authorList>
    </citation>
    <scope>NUCLEOTIDE SEQUENCE [LARGE SCALE GENOMIC DNA]</scope>
    <source>
        <tissue evidence="3">Flower</tissue>
    </source>
</reference>
<accession>A0AAQ3JTX7</accession>
<feature type="compositionally biased region" description="Low complexity" evidence="1">
    <location>
        <begin position="1"/>
        <end position="13"/>
    </location>
</feature>
<name>A0AAQ3JTX7_9LILI</name>
<evidence type="ECO:0000313" key="3">
    <source>
        <dbReference type="EMBL" id="WOK96259.1"/>
    </source>
</evidence>
<feature type="domain" description="VQ" evidence="2">
    <location>
        <begin position="115"/>
        <end position="142"/>
    </location>
</feature>
<feature type="compositionally biased region" description="Polar residues" evidence="1">
    <location>
        <begin position="276"/>
        <end position="297"/>
    </location>
</feature>
<keyword evidence="4" id="KW-1185">Reference proteome</keyword>
<feature type="compositionally biased region" description="Basic residues" evidence="1">
    <location>
        <begin position="105"/>
        <end position="114"/>
    </location>
</feature>
<organism evidence="3 4">
    <name type="scientific">Canna indica</name>
    <name type="common">Indian-shot</name>
    <dbReference type="NCBI Taxonomy" id="4628"/>
    <lineage>
        <taxon>Eukaryota</taxon>
        <taxon>Viridiplantae</taxon>
        <taxon>Streptophyta</taxon>
        <taxon>Embryophyta</taxon>
        <taxon>Tracheophyta</taxon>
        <taxon>Spermatophyta</taxon>
        <taxon>Magnoliopsida</taxon>
        <taxon>Liliopsida</taxon>
        <taxon>Zingiberales</taxon>
        <taxon>Cannaceae</taxon>
        <taxon>Canna</taxon>
    </lineage>
</organism>
<dbReference type="AlphaFoldDB" id="A0AAQ3JTX7"/>
<feature type="region of interest" description="Disordered" evidence="1">
    <location>
        <begin position="94"/>
        <end position="120"/>
    </location>
</feature>
<gene>
    <name evidence="3" type="ORF">Cni_G04966</name>
</gene>
<proteinExistence type="predicted"/>
<evidence type="ECO:0000259" key="2">
    <source>
        <dbReference type="Pfam" id="PF05678"/>
    </source>
</evidence>
<dbReference type="Proteomes" id="UP001327560">
    <property type="component" value="Chromosome 2"/>
</dbReference>
<feature type="region of interest" description="Disordered" evidence="1">
    <location>
        <begin position="1"/>
        <end position="22"/>
    </location>
</feature>
<dbReference type="PANTHER" id="PTHR33179">
    <property type="entry name" value="VQ MOTIF-CONTAINING PROTEIN"/>
    <property type="match status" value="1"/>
</dbReference>
<protein>
    <recommendedName>
        <fullName evidence="2">VQ domain-containing protein</fullName>
    </recommendedName>
</protein>
<sequence>MDSANSSSLQSSSAGGDDEFDSSAFFHSSTSIAVLQPPPPASSSRSHHFIDPLSGLDSTSFLTKLPSSSPASITPTGFAADVGKSLVQPPAKSPITAAAAIGPRNSKKRSRASRRAPTTVLTTDSSNFRAMVQQFTGIPSPPFVGAPYVRARLNLPHSGTLFQPYSDPPPPPPPTASCLLLPLPFMQKAQTSSATTSAIATNPNLSFQSLLQPPVLSTDFETRLQTTRLAGDGLSELTFSPGLFASENMHSIYATFSEQEDGGGRARPRPLVADSYSGSQKRASSCKLNFSGSSSPEFNMERRSAETVAAARGEGMVDSWIRSSD</sequence>
<feature type="region of interest" description="Disordered" evidence="1">
    <location>
        <begin position="258"/>
        <end position="299"/>
    </location>
</feature>
<dbReference type="EMBL" id="CP136891">
    <property type="protein sequence ID" value="WOK96259.1"/>
    <property type="molecule type" value="Genomic_DNA"/>
</dbReference>
<dbReference type="InterPro" id="IPR008889">
    <property type="entry name" value="VQ"/>
</dbReference>
<evidence type="ECO:0000313" key="4">
    <source>
        <dbReference type="Proteomes" id="UP001327560"/>
    </source>
</evidence>
<dbReference type="Pfam" id="PF05678">
    <property type="entry name" value="VQ"/>
    <property type="match status" value="1"/>
</dbReference>
<evidence type="ECO:0000256" key="1">
    <source>
        <dbReference type="SAM" id="MobiDB-lite"/>
    </source>
</evidence>
<dbReference type="InterPro" id="IPR039609">
    <property type="entry name" value="VQ_15/22"/>
</dbReference>
<dbReference type="PANTHER" id="PTHR33179:SF4">
    <property type="entry name" value="VQ MOTIF-CONTAINING PROTEIN"/>
    <property type="match status" value="1"/>
</dbReference>